<sequence>MGRGAAAGALLVALVVLGAPPNSRLSREAGEGTERCLRGHRKGRWDSGKRVPSGGPFVGVHPPACLLPRTVVFLWMGKAQSHFLNGPEWVRFMDKNIYNLKQLQWAQVLQYRDTYCHPAPPRSLPVPPSMSISLVPPSSSQPGPGRLLCSVMDFYPAHIQLRWFQGQQELFVLATDMVPNGDWTHQLLALLETPPPVWGHLQLPGGARQPGAAGADVGAAVSAQQRPAQMGGDVSWLCSLLRSNHVMNREQNSPEWDFLGCKARRGPCLL</sequence>
<evidence type="ECO:0000256" key="2">
    <source>
        <dbReference type="ARBA" id="ARBA00022692"/>
    </source>
</evidence>
<accession>A0A8U8CDT2</accession>
<dbReference type="InterPro" id="IPR050160">
    <property type="entry name" value="MHC/Immunoglobulin"/>
</dbReference>
<protein>
    <submittedName>
        <fullName evidence="4">Uncharacterized protein</fullName>
    </submittedName>
</protein>
<dbReference type="InterPro" id="IPR003597">
    <property type="entry name" value="Ig_C1-set"/>
</dbReference>
<dbReference type="PANTHER" id="PTHR19944:SF99">
    <property type="entry name" value="HLA CLASS II HISTOCOMPATIBILITY ANTIGEN, DRB1 BETA CHAIN"/>
    <property type="match status" value="1"/>
</dbReference>
<dbReference type="GO" id="GO:0042613">
    <property type="term" value="C:MHC class II protein complex"/>
    <property type="evidence" value="ECO:0007669"/>
    <property type="project" value="InterPro"/>
</dbReference>
<name>A0A8U8CDT2_GEOPR</name>
<evidence type="ECO:0000256" key="3">
    <source>
        <dbReference type="ARBA" id="ARBA00022989"/>
    </source>
</evidence>
<dbReference type="PANTHER" id="PTHR19944">
    <property type="entry name" value="MHC CLASS II-RELATED"/>
    <property type="match status" value="1"/>
</dbReference>
<keyword evidence="3" id="KW-0472">Membrane</keyword>
<dbReference type="AlphaFoldDB" id="A0A8U8CDT2"/>
<dbReference type="GO" id="GO:0019882">
    <property type="term" value="P:antigen processing and presentation"/>
    <property type="evidence" value="ECO:0007669"/>
    <property type="project" value="InterPro"/>
</dbReference>
<dbReference type="SMART" id="SM00407">
    <property type="entry name" value="IGc1"/>
    <property type="match status" value="1"/>
</dbReference>
<dbReference type="Pfam" id="PF07654">
    <property type="entry name" value="C1-set"/>
    <property type="match status" value="1"/>
</dbReference>
<proteinExistence type="predicted"/>
<reference evidence="4" key="2">
    <citation type="submission" date="2025-09" db="UniProtKB">
        <authorList>
            <consortium name="Ensembl"/>
        </authorList>
    </citation>
    <scope>IDENTIFICATION</scope>
</reference>
<keyword evidence="5" id="KW-1185">Reference proteome</keyword>
<dbReference type="InterPro" id="IPR013783">
    <property type="entry name" value="Ig-like_fold"/>
</dbReference>
<dbReference type="SUPFAM" id="SSF48726">
    <property type="entry name" value="Immunoglobulin"/>
    <property type="match status" value="1"/>
</dbReference>
<keyword evidence="2" id="KW-0812">Transmembrane</keyword>
<evidence type="ECO:0000313" key="5">
    <source>
        <dbReference type="Proteomes" id="UP000694382"/>
    </source>
</evidence>
<dbReference type="Gene3D" id="2.60.40.10">
    <property type="entry name" value="Immunoglobulins"/>
    <property type="match status" value="1"/>
</dbReference>
<keyword evidence="3" id="KW-1133">Transmembrane helix</keyword>
<dbReference type="GO" id="GO:0006955">
    <property type="term" value="P:immune response"/>
    <property type="evidence" value="ECO:0007669"/>
    <property type="project" value="InterPro"/>
</dbReference>
<comment type="subcellular location">
    <subcellularLocation>
        <location evidence="1">Membrane</location>
        <topology evidence="1">Single-pass type I membrane protein</topology>
    </subcellularLocation>
</comment>
<reference evidence="4" key="1">
    <citation type="submission" date="2025-08" db="UniProtKB">
        <authorList>
            <consortium name="Ensembl"/>
        </authorList>
    </citation>
    <scope>IDENTIFICATION</scope>
</reference>
<dbReference type="Ensembl" id="ENSCPVT00000026994.1">
    <property type="protein sequence ID" value="ENSCPVP00000025022.1"/>
    <property type="gene ID" value="ENSCPVG00000017398.1"/>
</dbReference>
<evidence type="ECO:0000313" key="4">
    <source>
        <dbReference type="Ensembl" id="ENSCPVP00000025022.1"/>
    </source>
</evidence>
<dbReference type="Gene3D" id="3.10.320.10">
    <property type="entry name" value="Class II Histocompatibility Antigen, M Beta Chain, Chain B, domain 1"/>
    <property type="match status" value="1"/>
</dbReference>
<organism evidence="4 5">
    <name type="scientific">Geospiza parvula</name>
    <name type="common">Small tree-finch</name>
    <name type="synonym">Camarhynchus parvulus</name>
    <dbReference type="NCBI Taxonomy" id="87175"/>
    <lineage>
        <taxon>Eukaryota</taxon>
        <taxon>Metazoa</taxon>
        <taxon>Chordata</taxon>
        <taxon>Craniata</taxon>
        <taxon>Vertebrata</taxon>
        <taxon>Euteleostomi</taxon>
        <taxon>Archelosauria</taxon>
        <taxon>Archosauria</taxon>
        <taxon>Dinosauria</taxon>
        <taxon>Saurischia</taxon>
        <taxon>Theropoda</taxon>
        <taxon>Coelurosauria</taxon>
        <taxon>Aves</taxon>
        <taxon>Neognathae</taxon>
        <taxon>Neoaves</taxon>
        <taxon>Telluraves</taxon>
        <taxon>Australaves</taxon>
        <taxon>Passeriformes</taxon>
        <taxon>Thraupidae</taxon>
        <taxon>Camarhynchus</taxon>
    </lineage>
</organism>
<dbReference type="InterPro" id="IPR014745">
    <property type="entry name" value="MHC_II_a/b_N"/>
</dbReference>
<evidence type="ECO:0000256" key="1">
    <source>
        <dbReference type="ARBA" id="ARBA00004479"/>
    </source>
</evidence>
<dbReference type="Proteomes" id="UP000694382">
    <property type="component" value="Unassembled WGS sequence"/>
</dbReference>
<dbReference type="InterPro" id="IPR036179">
    <property type="entry name" value="Ig-like_dom_sf"/>
</dbReference>